<keyword evidence="1" id="KW-0548">Nucleotidyltransferase</keyword>
<dbReference type="GO" id="GO:0008641">
    <property type="term" value="F:ubiquitin-like modifier activating enzyme activity"/>
    <property type="evidence" value="ECO:0007669"/>
    <property type="project" value="InterPro"/>
</dbReference>
<dbReference type="Gene3D" id="3.40.50.720">
    <property type="entry name" value="NAD(P)-binding Rossmann-like Domain"/>
    <property type="match status" value="1"/>
</dbReference>
<keyword evidence="2" id="KW-1185">Reference proteome</keyword>
<dbReference type="RefSeq" id="WP_091270040.1">
    <property type="nucleotide sequence ID" value="NZ_FMCS01000017.1"/>
</dbReference>
<dbReference type="InterPro" id="IPR035985">
    <property type="entry name" value="Ubiquitin-activating_enz"/>
</dbReference>
<keyword evidence="1" id="KW-0808">Transferase</keyword>
<evidence type="ECO:0000313" key="1">
    <source>
        <dbReference type="EMBL" id="SCF34177.1"/>
    </source>
</evidence>
<sequence>MSNRRDAFYDERDRRTRQYGGRDKALERPVRIIVGDDVATTPAGQQATLALINLAARVHRHIDVHIPATRLLVPTLVPANDLHAAAVATALAINPVLELTTSATLAPIDGSLAIGLGRDVPKDLDLYLDWAGGRGHINSAPLAGSPDPVSVFGAATAAVLGAAGLFRLVHAQPIRATRFNPIELTADDRAGTDDRSGPIDVGTVLVIGAGAVASALAYWARQLGTDGTGWDIVDADIVELHNINRCMTMTAAHAGWPDGTPIETPAHKADATAWALGGTPHHQWYDQWQPQHDAQRHDVVLTLANARGVRALAAQRGEPLLLHATTSANWTAELHRHLPDRDDCPACRLPDTSKPKMACATGPTIPTEPDSPDAALPFLSAAAGLMLAATLSDIPGAAALHGRINHWQLDLTLDAPPLQPRQHPPRDGCTHQLPAPLRQAVHTAQACRWDHLDDVNQRADAHGEL</sequence>
<dbReference type="GO" id="GO:0016779">
    <property type="term" value="F:nucleotidyltransferase activity"/>
    <property type="evidence" value="ECO:0007669"/>
    <property type="project" value="UniProtKB-KW"/>
</dbReference>
<dbReference type="EMBL" id="FMCS01000017">
    <property type="protein sequence ID" value="SCF34177.1"/>
    <property type="molecule type" value="Genomic_DNA"/>
</dbReference>
<evidence type="ECO:0000313" key="2">
    <source>
        <dbReference type="Proteomes" id="UP000199629"/>
    </source>
</evidence>
<dbReference type="AlphaFoldDB" id="A0A1C4ZM40"/>
<organism evidence="1 2">
    <name type="scientific">Micromonospora chaiyaphumensis</name>
    <dbReference type="NCBI Taxonomy" id="307119"/>
    <lineage>
        <taxon>Bacteria</taxon>
        <taxon>Bacillati</taxon>
        <taxon>Actinomycetota</taxon>
        <taxon>Actinomycetes</taxon>
        <taxon>Micromonosporales</taxon>
        <taxon>Micromonosporaceae</taxon>
        <taxon>Micromonospora</taxon>
    </lineage>
</organism>
<name>A0A1C4ZM40_9ACTN</name>
<accession>A0A1C4ZM40</accession>
<dbReference type="SUPFAM" id="SSF69572">
    <property type="entry name" value="Activating enzymes of the ubiquitin-like proteins"/>
    <property type="match status" value="1"/>
</dbReference>
<proteinExistence type="predicted"/>
<gene>
    <name evidence="1" type="ORF">GA0070214_11785</name>
</gene>
<protein>
    <submittedName>
        <fullName evidence="1">Molybdopterin or thiamine biosynthesis adenylyltransferase</fullName>
    </submittedName>
</protein>
<dbReference type="Proteomes" id="UP000199629">
    <property type="component" value="Unassembled WGS sequence"/>
</dbReference>
<reference evidence="2" key="1">
    <citation type="submission" date="2016-06" db="EMBL/GenBank/DDBJ databases">
        <authorList>
            <person name="Varghese N."/>
            <person name="Submissions Spin"/>
        </authorList>
    </citation>
    <scope>NUCLEOTIDE SEQUENCE [LARGE SCALE GENOMIC DNA]</scope>
    <source>
        <strain evidence="2">DSM 45246</strain>
    </source>
</reference>